<evidence type="ECO:0000313" key="2">
    <source>
        <dbReference type="EMBL" id="WAR12868.1"/>
    </source>
</evidence>
<dbReference type="Pfam" id="PF07002">
    <property type="entry name" value="Copine"/>
    <property type="match status" value="2"/>
</dbReference>
<keyword evidence="3" id="KW-1185">Reference proteome</keyword>
<feature type="non-terminal residue" evidence="2">
    <location>
        <position position="254"/>
    </location>
</feature>
<dbReference type="InterPro" id="IPR010734">
    <property type="entry name" value="Copine_C"/>
</dbReference>
<evidence type="ECO:0000313" key="3">
    <source>
        <dbReference type="Proteomes" id="UP001164746"/>
    </source>
</evidence>
<evidence type="ECO:0000259" key="1">
    <source>
        <dbReference type="Pfam" id="PF07002"/>
    </source>
</evidence>
<dbReference type="PANTHER" id="PTHR10857">
    <property type="entry name" value="COPINE"/>
    <property type="match status" value="1"/>
</dbReference>
<dbReference type="InterPro" id="IPR045052">
    <property type="entry name" value="Copine"/>
</dbReference>
<sequence>VGVDFTGSNGDPRQPNSLHYINPYQPNEYQQAIQAVGSVGVDFTGSNGDPRQPNSLHYINPYQPNEYQQAIQAVGSVCQDYDTDKLFPALGFGAKLPPYKDLWGPTNAAPIIHHVARFAAAAQQEEPTKGAHAYYILLMLTDGVLSDFDDTIKAVVEASGLPMSLIIVGVGDADFSEMNTLDGDDGVLKDRSGRPIMRDIVQFVPFRDFRRVSDPIATAAELAKHVLAEVPQQVTQYYAMRGLTPKPRPQQQAP</sequence>
<dbReference type="InterPro" id="IPR036465">
    <property type="entry name" value="vWFA_dom_sf"/>
</dbReference>
<proteinExistence type="predicted"/>
<feature type="domain" description="Copine C-terminal" evidence="1">
    <location>
        <begin position="102"/>
        <end position="246"/>
    </location>
</feature>
<gene>
    <name evidence="2" type="ORF">MAR_027048</name>
</gene>
<reference evidence="2" key="1">
    <citation type="submission" date="2022-11" db="EMBL/GenBank/DDBJ databases">
        <title>Centuries of genome instability and evolution in soft-shell clam transmissible cancer (bioRxiv).</title>
        <authorList>
            <person name="Hart S.F.M."/>
            <person name="Yonemitsu M.A."/>
            <person name="Giersch R.M."/>
            <person name="Beal B.F."/>
            <person name="Arriagada G."/>
            <person name="Davis B.W."/>
            <person name="Ostrander E.A."/>
            <person name="Goff S.P."/>
            <person name="Metzger M.J."/>
        </authorList>
    </citation>
    <scope>NUCLEOTIDE SEQUENCE</scope>
    <source>
        <strain evidence="2">MELC-2E11</strain>
        <tissue evidence="2">Siphon/mantle</tissue>
    </source>
</reference>
<dbReference type="SUPFAM" id="SSF53300">
    <property type="entry name" value="vWA-like"/>
    <property type="match status" value="1"/>
</dbReference>
<dbReference type="Proteomes" id="UP001164746">
    <property type="component" value="Chromosome 8"/>
</dbReference>
<dbReference type="EMBL" id="CP111019">
    <property type="protein sequence ID" value="WAR12868.1"/>
    <property type="molecule type" value="Genomic_DNA"/>
</dbReference>
<dbReference type="PANTHER" id="PTHR10857:SF102">
    <property type="entry name" value="C2 DOMAIN-CONTAINING PROTEIN"/>
    <property type="match status" value="1"/>
</dbReference>
<feature type="domain" description="Copine C-terminal" evidence="1">
    <location>
        <begin position="55"/>
        <end position="99"/>
    </location>
</feature>
<name>A0ABY7ESC5_MYAAR</name>
<organism evidence="2 3">
    <name type="scientific">Mya arenaria</name>
    <name type="common">Soft-shell clam</name>
    <dbReference type="NCBI Taxonomy" id="6604"/>
    <lineage>
        <taxon>Eukaryota</taxon>
        <taxon>Metazoa</taxon>
        <taxon>Spiralia</taxon>
        <taxon>Lophotrochozoa</taxon>
        <taxon>Mollusca</taxon>
        <taxon>Bivalvia</taxon>
        <taxon>Autobranchia</taxon>
        <taxon>Heteroconchia</taxon>
        <taxon>Euheterodonta</taxon>
        <taxon>Imparidentia</taxon>
        <taxon>Neoheterodontei</taxon>
        <taxon>Myida</taxon>
        <taxon>Myoidea</taxon>
        <taxon>Myidae</taxon>
        <taxon>Mya</taxon>
    </lineage>
</organism>
<protein>
    <submittedName>
        <fullName evidence="2">CPNE4-like protein</fullName>
    </submittedName>
</protein>
<accession>A0ABY7ESC5</accession>